<dbReference type="Proteomes" id="UP000644756">
    <property type="component" value="Unassembled WGS sequence"/>
</dbReference>
<reference evidence="1" key="2">
    <citation type="submission" date="2020-09" db="EMBL/GenBank/DDBJ databases">
        <authorList>
            <person name="Sun Q."/>
            <person name="Zhou Y."/>
        </authorList>
    </citation>
    <scope>NUCLEOTIDE SEQUENCE</scope>
    <source>
        <strain evidence="1">CGMCC 1.12987</strain>
    </source>
</reference>
<evidence type="ECO:0000313" key="2">
    <source>
        <dbReference type="Proteomes" id="UP000644756"/>
    </source>
</evidence>
<reference evidence="1" key="1">
    <citation type="journal article" date="2014" name="Int. J. Syst. Evol. Microbiol.">
        <title>Complete genome sequence of Corynebacterium casei LMG S-19264T (=DSM 44701T), isolated from a smear-ripened cheese.</title>
        <authorList>
            <consortium name="US DOE Joint Genome Institute (JGI-PGF)"/>
            <person name="Walter F."/>
            <person name="Albersmeier A."/>
            <person name="Kalinowski J."/>
            <person name="Ruckert C."/>
        </authorList>
    </citation>
    <scope>NUCLEOTIDE SEQUENCE</scope>
    <source>
        <strain evidence="1">CGMCC 1.12987</strain>
    </source>
</reference>
<keyword evidence="2" id="KW-1185">Reference proteome</keyword>
<dbReference type="PANTHER" id="PTHR30217:SF7">
    <property type="entry name" value="TRNA HYDROXYLATION PROTEIN P2"/>
    <property type="match status" value="1"/>
</dbReference>
<keyword evidence="1" id="KW-0645">Protease</keyword>
<protein>
    <submittedName>
        <fullName evidence="1">Protease YrrN</fullName>
    </submittedName>
</protein>
<organism evidence="1 2">
    <name type="scientific">Paenibacillus abyssi</name>
    <dbReference type="NCBI Taxonomy" id="1340531"/>
    <lineage>
        <taxon>Bacteria</taxon>
        <taxon>Bacillati</taxon>
        <taxon>Bacillota</taxon>
        <taxon>Bacilli</taxon>
        <taxon>Bacillales</taxon>
        <taxon>Paenibacillaceae</taxon>
        <taxon>Paenibacillus</taxon>
    </lineage>
</organism>
<keyword evidence="1" id="KW-0378">Hydrolase</keyword>
<gene>
    <name evidence="1" type="primary">yrrN</name>
    <name evidence="1" type="ORF">GCM10010916_40720</name>
</gene>
<dbReference type="GO" id="GO:0008233">
    <property type="term" value="F:peptidase activity"/>
    <property type="evidence" value="ECO:0007669"/>
    <property type="project" value="UniProtKB-KW"/>
</dbReference>
<dbReference type="InterPro" id="IPR001539">
    <property type="entry name" value="Peptidase_U32"/>
</dbReference>
<dbReference type="PANTHER" id="PTHR30217">
    <property type="entry name" value="PEPTIDASE U32 FAMILY"/>
    <property type="match status" value="1"/>
</dbReference>
<evidence type="ECO:0000313" key="1">
    <source>
        <dbReference type="EMBL" id="GGG19774.1"/>
    </source>
</evidence>
<comment type="caution">
    <text evidence="1">The sequence shown here is derived from an EMBL/GenBank/DDBJ whole genome shotgun (WGS) entry which is preliminary data.</text>
</comment>
<sequence>MNAKPELLTTARSMEELVRLIDVGADAFVLGESKFGLRVAGEFELDVMAEAVRIAHPRGVRIYAAINNLVDNETVGELPDYIKGLAAAGVDAVVFGDPAVLMAVREAAPGMKLHWNTEMTSTNYATANFWGRKGATRVVLARELNMEQVIGTKANTSLEVEVQVHGMTNIYHSKRSLVNSYLDYREQSGIAGNLSSELETDKDRGLYLIETERQNERYPIYEDANGTHIMSSDDICMLENLHELMEVGIDSLKIEGFMKSIEYNETVVRAYRKVIDNYIADPAAYRFDEQLLEQIQAIQDPERELSFGFFYKEQVY</sequence>
<name>A0A917G2Y3_9BACL</name>
<accession>A0A917G2Y3</accession>
<dbReference type="InterPro" id="IPR051454">
    <property type="entry name" value="RNA/ubiquinone_mod_enzymes"/>
</dbReference>
<dbReference type="GO" id="GO:0006508">
    <property type="term" value="P:proteolysis"/>
    <property type="evidence" value="ECO:0007669"/>
    <property type="project" value="UniProtKB-KW"/>
</dbReference>
<dbReference type="Pfam" id="PF01136">
    <property type="entry name" value="Peptidase_U32"/>
    <property type="match status" value="1"/>
</dbReference>
<proteinExistence type="predicted"/>
<dbReference type="AlphaFoldDB" id="A0A917G2Y3"/>
<dbReference type="EMBL" id="BMGR01000015">
    <property type="protein sequence ID" value="GGG19774.1"/>
    <property type="molecule type" value="Genomic_DNA"/>
</dbReference>
<dbReference type="RefSeq" id="WP_188532906.1">
    <property type="nucleotide sequence ID" value="NZ_BMGR01000015.1"/>
</dbReference>